<name>A0A2N1PIS0_9BACT</name>
<sequence length="122" mass="13817">MKSKDYIMHLITEMANFVVDRNPNRVVISLHQEEDGLHLCVLDSTDRSDNELEEISVALNNDKRPELAEYYGTMAGSDLVGPPRLNFIGWQVKKADVSRTDIGTKIDLWLGSDNFDSSKFTI</sequence>
<dbReference type="AlphaFoldDB" id="A0A2N1PIS0"/>
<dbReference type="Proteomes" id="UP000233256">
    <property type="component" value="Unassembled WGS sequence"/>
</dbReference>
<comment type="caution">
    <text evidence="1">The sequence shown here is derived from an EMBL/GenBank/DDBJ whole genome shotgun (WGS) entry which is preliminary data.</text>
</comment>
<evidence type="ECO:0000313" key="1">
    <source>
        <dbReference type="EMBL" id="PKK88248.1"/>
    </source>
</evidence>
<proteinExistence type="predicted"/>
<organism evidence="1 2">
    <name type="scientific">Candidatus Wallbacteria bacterium HGW-Wallbacteria-1</name>
    <dbReference type="NCBI Taxonomy" id="2013854"/>
    <lineage>
        <taxon>Bacteria</taxon>
        <taxon>Candidatus Walliibacteriota</taxon>
    </lineage>
</organism>
<protein>
    <submittedName>
        <fullName evidence="1">Uncharacterized protein</fullName>
    </submittedName>
</protein>
<accession>A0A2N1PIS0</accession>
<gene>
    <name evidence="1" type="ORF">CVV64_19610</name>
</gene>
<evidence type="ECO:0000313" key="2">
    <source>
        <dbReference type="Proteomes" id="UP000233256"/>
    </source>
</evidence>
<dbReference type="EMBL" id="PGXC01000056">
    <property type="protein sequence ID" value="PKK88248.1"/>
    <property type="molecule type" value="Genomic_DNA"/>
</dbReference>
<reference evidence="1 2" key="1">
    <citation type="journal article" date="2017" name="ISME J.">
        <title>Potential for microbial H2 and metal transformations associated with novel bacteria and archaea in deep terrestrial subsurface sediments.</title>
        <authorList>
            <person name="Hernsdorf A.W."/>
            <person name="Amano Y."/>
            <person name="Miyakawa K."/>
            <person name="Ise K."/>
            <person name="Suzuki Y."/>
            <person name="Anantharaman K."/>
            <person name="Probst A."/>
            <person name="Burstein D."/>
            <person name="Thomas B.C."/>
            <person name="Banfield J.F."/>
        </authorList>
    </citation>
    <scope>NUCLEOTIDE SEQUENCE [LARGE SCALE GENOMIC DNA]</scope>
    <source>
        <strain evidence="1">HGW-Wallbacteria-1</strain>
    </source>
</reference>